<dbReference type="HOGENOM" id="CLU_381254_0_0_5"/>
<dbReference type="PROSITE" id="PS51892">
    <property type="entry name" value="SUBTILASE"/>
    <property type="match status" value="1"/>
</dbReference>
<dbReference type="Pfam" id="PF00082">
    <property type="entry name" value="Peptidase_S8"/>
    <property type="match status" value="1"/>
</dbReference>
<proteinExistence type="inferred from homology"/>
<accession>W0AGN5</accession>
<dbReference type="CDD" id="cd04848">
    <property type="entry name" value="Peptidases_S8_Autotransporter_serine_protease_like"/>
    <property type="match status" value="1"/>
</dbReference>
<dbReference type="PRINTS" id="PR00723">
    <property type="entry name" value="SUBTILISIN"/>
</dbReference>
<dbReference type="GO" id="GO:0004252">
    <property type="term" value="F:serine-type endopeptidase activity"/>
    <property type="evidence" value="ECO:0007669"/>
    <property type="project" value="UniProtKB-UniRule"/>
</dbReference>
<dbReference type="PANTHER" id="PTHR43806">
    <property type="entry name" value="PEPTIDASE S8"/>
    <property type="match status" value="1"/>
</dbReference>
<feature type="active site" description="Charge relay system" evidence="6">
    <location>
        <position position="261"/>
    </location>
</feature>
<evidence type="ECO:0000256" key="6">
    <source>
        <dbReference type="PROSITE-ProRule" id="PRU01240"/>
    </source>
</evidence>
<sequence length="726" mass="73888">MPTPVPTPTPTPANPFSTAEYRASRGLVLANAIPAYQAGATGRGVLAGVIDSGIDIDSPEFAGRISPLSRDTAGNASIQDAGGHGTAVSTVLAAAKNDSQVHGVAFDATLLVLRTDEPGSCAADDPGNPDDGCTHPDPAIARALDVAAGAGARVVNISLGGGAAAPVLQQAIARATAAGVVIVFSAGNDSADQIDPFARVALDPALARGLIIVAGSTNAAGTISDFSNRAGSAQNVYVTALGERVQANDESGQTFLWNGTSFAAPHVAGAIALLAQAFPTMTGQQLVELLLSTARDAGAAGVDPVYGRGLLDIGRAFQPQGQTALAGSGVPVSLDPSATLSSAMGDAGQGGESLQAVVLDKYARAFGMQFSPAIRGATPRTALVSALQATGRSAAIGAGGTTLALTIAPGRDGVAVERLLLSGDEARQARAMAGSVATRLGASTEIRFAIAQGADALVAAMGGRGSPAFLVARDAAGDAGFEQRSDSAFALSHRIGRLGLTVAAERGNALVYSREGIDALRNRFRRYGYSATSVTLDRRLGGLALSLGATRMIEQETVIGARFDALFGARAGRSWFVDGGARWQGGHGWSLGASYRQGWTQVPRAGALVDGATLRTTAFSVDAGKRGLFGGGDAIAVRFAQPLRVADGGLMLSLPAGYDYATGVTGYAVQRVNLAPTGRELDYEVRYDRPLGRGRIGANLFLRSDPGNYAALDDDVGAALRFTLGF</sequence>
<dbReference type="eggNOG" id="COG1404">
    <property type="taxonomic scope" value="Bacteria"/>
</dbReference>
<evidence type="ECO:0000256" key="5">
    <source>
        <dbReference type="ARBA" id="ARBA00022825"/>
    </source>
</evidence>
<keyword evidence="5 6" id="KW-0720">Serine protease</keyword>
<dbReference type="InterPro" id="IPR015500">
    <property type="entry name" value="Peptidase_S8_subtilisin-rel"/>
</dbReference>
<feature type="active site" description="Charge relay system" evidence="6">
    <location>
        <position position="51"/>
    </location>
</feature>
<dbReference type="Proteomes" id="UP000018851">
    <property type="component" value="Chromosome"/>
</dbReference>
<dbReference type="PANTHER" id="PTHR43806:SF11">
    <property type="entry name" value="CEREVISIN-RELATED"/>
    <property type="match status" value="1"/>
</dbReference>
<reference evidence="9 10" key="1">
    <citation type="submission" date="2013-07" db="EMBL/GenBank/DDBJ databases">
        <title>Completed genome of Sphingomonas sanxanigenens NX02.</title>
        <authorList>
            <person name="Ma T."/>
            <person name="Huang H."/>
            <person name="Wu M."/>
            <person name="Li X."/>
            <person name="Li G."/>
        </authorList>
    </citation>
    <scope>NUCLEOTIDE SEQUENCE [LARGE SCALE GENOMIC DNA]</scope>
    <source>
        <strain evidence="9 10">NX02</strain>
    </source>
</reference>
<evidence type="ECO:0000256" key="3">
    <source>
        <dbReference type="ARBA" id="ARBA00022729"/>
    </source>
</evidence>
<evidence type="ECO:0000313" key="10">
    <source>
        <dbReference type="Proteomes" id="UP000018851"/>
    </source>
</evidence>
<dbReference type="InterPro" id="IPR023828">
    <property type="entry name" value="Peptidase_S8_Ser-AS"/>
</dbReference>
<evidence type="ECO:0000256" key="4">
    <source>
        <dbReference type="ARBA" id="ARBA00022801"/>
    </source>
</evidence>
<organism evidence="9 10">
    <name type="scientific">Sphingomonas sanxanigenens DSM 19645 = NX02</name>
    <dbReference type="NCBI Taxonomy" id="1123269"/>
    <lineage>
        <taxon>Bacteria</taxon>
        <taxon>Pseudomonadati</taxon>
        <taxon>Pseudomonadota</taxon>
        <taxon>Alphaproteobacteria</taxon>
        <taxon>Sphingomonadales</taxon>
        <taxon>Sphingomonadaceae</taxon>
        <taxon>Sphingomonas</taxon>
    </lineage>
</organism>
<dbReference type="PATRIC" id="fig|1123269.5.peg.5361"/>
<keyword evidence="2 6" id="KW-0645">Protease</keyword>
<dbReference type="PROSITE" id="PS00136">
    <property type="entry name" value="SUBTILASE_ASP"/>
    <property type="match status" value="1"/>
</dbReference>
<dbReference type="GO" id="GO:0006508">
    <property type="term" value="P:proteolysis"/>
    <property type="evidence" value="ECO:0007669"/>
    <property type="project" value="UniProtKB-KW"/>
</dbReference>
<evidence type="ECO:0000313" key="9">
    <source>
        <dbReference type="EMBL" id="AHE57049.1"/>
    </source>
</evidence>
<keyword evidence="10" id="KW-1185">Reference proteome</keyword>
<dbReference type="EMBL" id="CP006644">
    <property type="protein sequence ID" value="AHE57049.1"/>
    <property type="molecule type" value="Genomic_DNA"/>
</dbReference>
<dbReference type="Gene3D" id="3.40.50.200">
    <property type="entry name" value="Peptidase S8/S53 domain"/>
    <property type="match status" value="1"/>
</dbReference>
<dbReference type="STRING" id="1123269.NX02_27315"/>
<dbReference type="PROSITE" id="PS00138">
    <property type="entry name" value="SUBTILASE_SER"/>
    <property type="match status" value="1"/>
</dbReference>
<dbReference type="SUPFAM" id="SSF52743">
    <property type="entry name" value="Subtilisin-like"/>
    <property type="match status" value="1"/>
</dbReference>
<dbReference type="RefSeq" id="WP_025295147.1">
    <property type="nucleotide sequence ID" value="NZ_CP006644.1"/>
</dbReference>
<evidence type="ECO:0000256" key="2">
    <source>
        <dbReference type="ARBA" id="ARBA00022670"/>
    </source>
</evidence>
<evidence type="ECO:0000256" key="1">
    <source>
        <dbReference type="ARBA" id="ARBA00011073"/>
    </source>
</evidence>
<keyword evidence="3" id="KW-0732">Signal</keyword>
<dbReference type="InterPro" id="IPR000209">
    <property type="entry name" value="Peptidase_S8/S53_dom"/>
</dbReference>
<keyword evidence="4 6" id="KW-0378">Hydrolase</keyword>
<feature type="domain" description="Peptidase S8/S53" evidence="8">
    <location>
        <begin position="42"/>
        <end position="309"/>
    </location>
</feature>
<evidence type="ECO:0000259" key="8">
    <source>
        <dbReference type="Pfam" id="PF00082"/>
    </source>
</evidence>
<evidence type="ECO:0000256" key="7">
    <source>
        <dbReference type="RuleBase" id="RU003355"/>
    </source>
</evidence>
<dbReference type="InterPro" id="IPR023827">
    <property type="entry name" value="Peptidase_S8_Asp-AS"/>
</dbReference>
<name>W0AGN5_9SPHN</name>
<comment type="similarity">
    <text evidence="1 6 7">Belongs to the peptidase S8 family.</text>
</comment>
<dbReference type="InterPro" id="IPR036852">
    <property type="entry name" value="Peptidase_S8/S53_dom_sf"/>
</dbReference>
<dbReference type="InterPro" id="IPR050131">
    <property type="entry name" value="Peptidase_S8_subtilisin-like"/>
</dbReference>
<dbReference type="AlphaFoldDB" id="W0AGN5"/>
<dbReference type="InterPro" id="IPR034061">
    <property type="entry name" value="Peptidases_S8_Autotransporter"/>
</dbReference>
<dbReference type="KEGG" id="ssan:NX02_27315"/>
<feature type="active site" description="Charge relay system" evidence="6">
    <location>
        <position position="84"/>
    </location>
</feature>
<protein>
    <recommendedName>
        <fullName evidence="8">Peptidase S8/S53 domain-containing protein</fullName>
    </recommendedName>
</protein>
<gene>
    <name evidence="9" type="ORF">NX02_27315</name>
</gene>